<evidence type="ECO:0000313" key="1">
    <source>
        <dbReference type="EMBL" id="EEF77828.1"/>
    </source>
</evidence>
<sequence length="97" mass="11187">MLAGCLKNGTSYTEDNLPMVYGREAFRANAFYSELGDWELEFVNTPHKVRMPVTEGDEVEIVKALYSKYLKLAEVYYQNSGEVDYIDRKNTFENLGE</sequence>
<dbReference type="Proteomes" id="UP000014073">
    <property type="component" value="Unassembled WGS sequence"/>
</dbReference>
<keyword evidence="2" id="KW-1185">Reference proteome</keyword>
<dbReference type="AlphaFoldDB" id="S0FBI4"/>
<gene>
    <name evidence="1" type="ORF">BACCOPRO_03351</name>
</gene>
<dbReference type="HOGENOM" id="CLU_2340894_0_0_10"/>
<proteinExistence type="predicted"/>
<comment type="caution">
    <text evidence="1">The sequence shown here is derived from an EMBL/GenBank/DDBJ whole genome shotgun (WGS) entry which is preliminary data.</text>
</comment>
<protein>
    <submittedName>
        <fullName evidence="1">Uncharacterized protein</fullName>
    </submittedName>
</protein>
<evidence type="ECO:0000313" key="2">
    <source>
        <dbReference type="Proteomes" id="UP000014073"/>
    </source>
</evidence>
<dbReference type="STRING" id="547042.BACCOPRO_03351"/>
<reference evidence="1 2" key="1">
    <citation type="submission" date="2008-12" db="EMBL/GenBank/DDBJ databases">
        <authorList>
            <person name="Fulton L."/>
            <person name="Clifton S."/>
            <person name="Fulton B."/>
            <person name="Xu J."/>
            <person name="Minx P."/>
            <person name="Pepin K.H."/>
            <person name="Johnson M."/>
            <person name="Bhonagiri V."/>
            <person name="Nash W.E."/>
            <person name="Mardis E.R."/>
            <person name="Wilson R.K."/>
        </authorList>
    </citation>
    <scope>NUCLEOTIDE SEQUENCE [LARGE SCALE GENOMIC DNA]</scope>
    <source>
        <strain evidence="1 2">DSM 18228</strain>
    </source>
</reference>
<organism evidence="1 2">
    <name type="scientific">Phocaeicola coprophilus DSM 18228 = JCM 13818</name>
    <dbReference type="NCBI Taxonomy" id="547042"/>
    <lineage>
        <taxon>Bacteria</taxon>
        <taxon>Pseudomonadati</taxon>
        <taxon>Bacteroidota</taxon>
        <taxon>Bacteroidia</taxon>
        <taxon>Bacteroidales</taxon>
        <taxon>Bacteroidaceae</taxon>
        <taxon>Phocaeicola</taxon>
    </lineage>
</organism>
<dbReference type="EMBL" id="ACBW01000212">
    <property type="protein sequence ID" value="EEF77828.1"/>
    <property type="molecule type" value="Genomic_DNA"/>
</dbReference>
<accession>S0FBI4</accession>
<name>S0FBI4_9BACT</name>